<feature type="domain" description="Aminomethyltransferase C-terminal" evidence="2">
    <location>
        <begin position="312"/>
        <end position="389"/>
    </location>
</feature>
<dbReference type="Proteomes" id="UP000241229">
    <property type="component" value="Unassembled WGS sequence"/>
</dbReference>
<dbReference type="InterPro" id="IPR028896">
    <property type="entry name" value="GcvT/YgfZ/DmdA"/>
</dbReference>
<dbReference type="Gene3D" id="3.30.1360.120">
    <property type="entry name" value="Probable tRNA modification gtpase trme, domain 1"/>
    <property type="match status" value="1"/>
</dbReference>
<dbReference type="InterPro" id="IPR029043">
    <property type="entry name" value="GcvT/YgfZ_C"/>
</dbReference>
<dbReference type="PANTHER" id="PTHR43757">
    <property type="entry name" value="AMINOMETHYLTRANSFERASE"/>
    <property type="match status" value="1"/>
</dbReference>
<dbReference type="RefSeq" id="WP_106770500.1">
    <property type="nucleotide sequence ID" value="NZ_PXYK01000002.1"/>
</dbReference>
<dbReference type="OrthoDB" id="9800828at2"/>
<dbReference type="Pfam" id="PF08669">
    <property type="entry name" value="GCV_T_C"/>
    <property type="match status" value="1"/>
</dbReference>
<evidence type="ECO:0000313" key="3">
    <source>
        <dbReference type="EMBL" id="PSJ65160.1"/>
    </source>
</evidence>
<evidence type="ECO:0008006" key="5">
    <source>
        <dbReference type="Google" id="ProtNLM"/>
    </source>
</evidence>
<dbReference type="EMBL" id="PXYK01000002">
    <property type="protein sequence ID" value="PSJ65160.1"/>
    <property type="molecule type" value="Genomic_DNA"/>
</dbReference>
<keyword evidence="4" id="KW-1185">Reference proteome</keyword>
<dbReference type="InterPro" id="IPR006222">
    <property type="entry name" value="GCVT_N"/>
</dbReference>
<evidence type="ECO:0000259" key="1">
    <source>
        <dbReference type="Pfam" id="PF01571"/>
    </source>
</evidence>
<dbReference type="PIRSF" id="PIRSF006487">
    <property type="entry name" value="GcvT"/>
    <property type="match status" value="1"/>
</dbReference>
<feature type="domain" description="GCVT N-terminal" evidence="1">
    <location>
        <begin position="32"/>
        <end position="291"/>
    </location>
</feature>
<dbReference type="SUPFAM" id="SSF101790">
    <property type="entry name" value="Aminomethyltransferase beta-barrel domain"/>
    <property type="match status" value="1"/>
</dbReference>
<comment type="caution">
    <text evidence="3">The sequence shown here is derived from an EMBL/GenBank/DDBJ whole genome shotgun (WGS) entry which is preliminary data.</text>
</comment>
<dbReference type="GO" id="GO:0005829">
    <property type="term" value="C:cytosol"/>
    <property type="evidence" value="ECO:0007669"/>
    <property type="project" value="TreeGrafter"/>
</dbReference>
<evidence type="ECO:0000313" key="4">
    <source>
        <dbReference type="Proteomes" id="UP000241229"/>
    </source>
</evidence>
<dbReference type="PANTHER" id="PTHR43757:SF2">
    <property type="entry name" value="AMINOMETHYLTRANSFERASE, MITOCHONDRIAL"/>
    <property type="match status" value="1"/>
</dbReference>
<sequence>MEAKRSVPYARTEFASLTGVPPYARTGMRSRAGLKRTAFYPTIGAIATDFKLHNTYLKPDQFTDAVEEYWACRKVAGLWDVTGEEIIEIAGPDALPLLDSLVPRDLTRMKDGQCYYAIMCYDFGGIVEDAVLVRFSAEKFWWIGGPGNSELWIYAHAQGKRVTVTSHLDTIHVASIQGPQSRDILQKVCAADLSRVPFYWSVETEVCGAPVVISRTGYTAELGYDIYVPVGHGAKMFAELWDHCRPAGVKLAGSRALNLRRMEASILNFGHDFDWQHNPTQVGLGWMINESKGGYRARDLLVRVKQEGPATQLAGLSLAGPEVPIDGDRVTLDGRDVGFVTSATLSPQLGHPIAIAFLETPATGHGTALRVVAGDRKLAATVVPMPFFDPERRLSKV</sequence>
<reference evidence="3 4" key="1">
    <citation type="submission" date="2018-03" db="EMBL/GenBank/DDBJ databases">
        <title>The draft genome of Mesorhizobium sp. 6GN-30.</title>
        <authorList>
            <person name="Liu L."/>
            <person name="Li L."/>
            <person name="Wang T."/>
            <person name="Zhang X."/>
            <person name="Liang L."/>
        </authorList>
    </citation>
    <scope>NUCLEOTIDE SEQUENCE [LARGE SCALE GENOMIC DNA]</scope>
    <source>
        <strain evidence="3 4">6GN30</strain>
    </source>
</reference>
<name>A0A2P7SRR3_9HYPH</name>
<dbReference type="SUPFAM" id="SSF103025">
    <property type="entry name" value="Folate-binding domain"/>
    <property type="match status" value="1"/>
</dbReference>
<dbReference type="InterPro" id="IPR013977">
    <property type="entry name" value="GcvT_C"/>
</dbReference>
<proteinExistence type="predicted"/>
<evidence type="ECO:0000259" key="2">
    <source>
        <dbReference type="Pfam" id="PF08669"/>
    </source>
</evidence>
<gene>
    <name evidence="3" type="ORF">C7I84_02090</name>
</gene>
<dbReference type="AlphaFoldDB" id="A0A2P7SRR3"/>
<protein>
    <recommendedName>
        <fullName evidence="5">Glycine cleavage system protein T</fullName>
    </recommendedName>
</protein>
<accession>A0A2P7SRR3</accession>
<organism evidence="3 4">
    <name type="scientific">Kumtagia ephedrae</name>
    <dbReference type="NCBI Taxonomy" id="2116701"/>
    <lineage>
        <taxon>Bacteria</taxon>
        <taxon>Pseudomonadati</taxon>
        <taxon>Pseudomonadota</taxon>
        <taxon>Alphaproteobacteria</taxon>
        <taxon>Hyphomicrobiales</taxon>
        <taxon>Phyllobacteriaceae</taxon>
        <taxon>Kumtagia</taxon>
    </lineage>
</organism>
<dbReference type="InterPro" id="IPR027266">
    <property type="entry name" value="TrmE/GcvT-like"/>
</dbReference>
<dbReference type="Pfam" id="PF01571">
    <property type="entry name" value="GCV_T"/>
    <property type="match status" value="1"/>
</dbReference>